<evidence type="ECO:0000256" key="1">
    <source>
        <dbReference type="ARBA" id="ARBA00023015"/>
    </source>
</evidence>
<dbReference type="SUPFAM" id="SSF46785">
    <property type="entry name" value="Winged helix' DNA-binding domain"/>
    <property type="match status" value="1"/>
</dbReference>
<dbReference type="STRING" id="310781.SAMN05216259_104135"/>
<evidence type="ECO:0000259" key="4">
    <source>
        <dbReference type="PROSITE" id="PS51118"/>
    </source>
</evidence>
<accession>A0A1H0BCG2</accession>
<dbReference type="OrthoDB" id="9792527at2"/>
<evidence type="ECO:0000313" key="5">
    <source>
        <dbReference type="EMBL" id="SDN43329.1"/>
    </source>
</evidence>
<keyword evidence="6" id="KW-1185">Reference proteome</keyword>
<keyword evidence="2" id="KW-0238">DNA-binding</keyword>
<dbReference type="AlphaFoldDB" id="A0A1H0BCG2"/>
<dbReference type="EMBL" id="FNIE01000004">
    <property type="protein sequence ID" value="SDN43329.1"/>
    <property type="molecule type" value="Genomic_DNA"/>
</dbReference>
<proteinExistence type="predicted"/>
<dbReference type="Pfam" id="PF01638">
    <property type="entry name" value="HxlR"/>
    <property type="match status" value="1"/>
</dbReference>
<evidence type="ECO:0000256" key="2">
    <source>
        <dbReference type="ARBA" id="ARBA00023125"/>
    </source>
</evidence>
<organism evidence="5 6">
    <name type="scientific">Actinacidiphila guanduensis</name>
    <dbReference type="NCBI Taxonomy" id="310781"/>
    <lineage>
        <taxon>Bacteria</taxon>
        <taxon>Bacillati</taxon>
        <taxon>Actinomycetota</taxon>
        <taxon>Actinomycetes</taxon>
        <taxon>Kitasatosporales</taxon>
        <taxon>Streptomycetaceae</taxon>
        <taxon>Actinacidiphila</taxon>
    </lineage>
</organism>
<sequence>MVDLLKDRDAWSTDNCSVTRTLEVVGTRSALLVMREAFLGTSRFHDFARRIGIGEPAVAARLKELTAAGLLERTPYREPGRRTRDEYRLTPKGCDFYRVILALREWGDTWATDEQGPPWRSAHRGCGAEVHTVMRCAEGHDVQVGETTPVPGPGLVLRG</sequence>
<dbReference type="GO" id="GO:0003677">
    <property type="term" value="F:DNA binding"/>
    <property type="evidence" value="ECO:0007669"/>
    <property type="project" value="UniProtKB-KW"/>
</dbReference>
<dbReference type="PROSITE" id="PS51118">
    <property type="entry name" value="HTH_HXLR"/>
    <property type="match status" value="1"/>
</dbReference>
<dbReference type="InterPro" id="IPR002577">
    <property type="entry name" value="HTH_HxlR"/>
</dbReference>
<evidence type="ECO:0000256" key="3">
    <source>
        <dbReference type="ARBA" id="ARBA00023163"/>
    </source>
</evidence>
<protein>
    <submittedName>
        <fullName evidence="5">Transcriptional regulator, HxlR family</fullName>
    </submittedName>
</protein>
<dbReference type="PANTHER" id="PTHR33204:SF36">
    <property type="entry name" value="TRANSCRIPTIONAL REGULATORY PROTEIN"/>
    <property type="match status" value="1"/>
</dbReference>
<reference evidence="5 6" key="1">
    <citation type="submission" date="2016-10" db="EMBL/GenBank/DDBJ databases">
        <authorList>
            <person name="de Groot N.N."/>
        </authorList>
    </citation>
    <scope>NUCLEOTIDE SEQUENCE [LARGE SCALE GENOMIC DNA]</scope>
    <source>
        <strain evidence="5 6">CGMCC 4.2022</strain>
    </source>
</reference>
<evidence type="ECO:0000313" key="6">
    <source>
        <dbReference type="Proteomes" id="UP000199341"/>
    </source>
</evidence>
<dbReference type="Proteomes" id="UP000199341">
    <property type="component" value="Unassembled WGS sequence"/>
</dbReference>
<dbReference type="InterPro" id="IPR036388">
    <property type="entry name" value="WH-like_DNA-bd_sf"/>
</dbReference>
<feature type="domain" description="HTH hxlR-type" evidence="4">
    <location>
        <begin position="16"/>
        <end position="115"/>
    </location>
</feature>
<keyword evidence="3" id="KW-0804">Transcription</keyword>
<gene>
    <name evidence="5" type="ORF">SAMN05216259_104135</name>
</gene>
<name>A0A1H0BCG2_9ACTN</name>
<dbReference type="RefSeq" id="WP_093783931.1">
    <property type="nucleotide sequence ID" value="NZ_FNIE01000004.1"/>
</dbReference>
<keyword evidence="1" id="KW-0805">Transcription regulation</keyword>
<dbReference type="InterPro" id="IPR036390">
    <property type="entry name" value="WH_DNA-bd_sf"/>
</dbReference>
<dbReference type="PANTHER" id="PTHR33204">
    <property type="entry name" value="TRANSCRIPTIONAL REGULATOR, MARR FAMILY"/>
    <property type="match status" value="1"/>
</dbReference>
<dbReference type="Gene3D" id="1.10.10.10">
    <property type="entry name" value="Winged helix-like DNA-binding domain superfamily/Winged helix DNA-binding domain"/>
    <property type="match status" value="1"/>
</dbReference>